<gene>
    <name evidence="2" type="ORF">SAMN05444354_118160</name>
</gene>
<proteinExistence type="predicted"/>
<dbReference type="Proteomes" id="UP000182719">
    <property type="component" value="Unassembled WGS sequence"/>
</dbReference>
<protein>
    <submittedName>
        <fullName evidence="2">Uncharacterized protein</fullName>
    </submittedName>
</protein>
<dbReference type="AlphaFoldDB" id="A0A1H7ZC54"/>
<dbReference type="EMBL" id="FOAP01000018">
    <property type="protein sequence ID" value="SEM55990.1"/>
    <property type="molecule type" value="Genomic_DNA"/>
</dbReference>
<keyword evidence="3" id="KW-1185">Reference proteome</keyword>
<name>A0A1H7ZC54_STIAU</name>
<feature type="region of interest" description="Disordered" evidence="1">
    <location>
        <begin position="166"/>
        <end position="203"/>
    </location>
</feature>
<accession>A0A1H7ZC54</accession>
<evidence type="ECO:0000313" key="3">
    <source>
        <dbReference type="Proteomes" id="UP000182719"/>
    </source>
</evidence>
<organism evidence="2 3">
    <name type="scientific">Stigmatella aurantiaca</name>
    <dbReference type="NCBI Taxonomy" id="41"/>
    <lineage>
        <taxon>Bacteria</taxon>
        <taxon>Pseudomonadati</taxon>
        <taxon>Myxococcota</taxon>
        <taxon>Myxococcia</taxon>
        <taxon>Myxococcales</taxon>
        <taxon>Cystobacterineae</taxon>
        <taxon>Archangiaceae</taxon>
        <taxon>Stigmatella</taxon>
    </lineage>
</organism>
<evidence type="ECO:0000313" key="2">
    <source>
        <dbReference type="EMBL" id="SEM55990.1"/>
    </source>
</evidence>
<reference evidence="3" key="1">
    <citation type="submission" date="2016-10" db="EMBL/GenBank/DDBJ databases">
        <authorList>
            <person name="Varghese N."/>
            <person name="Submissions S."/>
        </authorList>
    </citation>
    <scope>NUCLEOTIDE SEQUENCE [LARGE SCALE GENOMIC DNA]</scope>
    <source>
        <strain evidence="3">DSM 17044</strain>
    </source>
</reference>
<dbReference type="RefSeq" id="WP_075009643.1">
    <property type="nucleotide sequence ID" value="NZ_FOAP01000018.1"/>
</dbReference>
<dbReference type="OrthoDB" id="8478738at2"/>
<sequence length="203" mass="22608">MGIISEGDAKAVLAPYEQELLACVEEAWKVWKGKAASLVSRPRSRWRAGIVSGLIEEQVRMRFGAMKSVHLIDKGERLLVGVESKLLLRFKKVNEKLQTSNYPTRTSRRFDNQQPLEGYADLPRLTVGYRANRLATELLEVVLVFSIGSAVKFSWPLVGAARPQQMTLPTQTANTQKTGKKRRVTAKKTQGPGQKDGSEGEQV</sequence>
<evidence type="ECO:0000256" key="1">
    <source>
        <dbReference type="SAM" id="MobiDB-lite"/>
    </source>
</evidence>
<feature type="compositionally biased region" description="Polar residues" evidence="1">
    <location>
        <begin position="166"/>
        <end position="177"/>
    </location>
</feature>